<name>A0A380ZS73_9FLAO</name>
<evidence type="ECO:0000256" key="1">
    <source>
        <dbReference type="SAM" id="Phobius"/>
    </source>
</evidence>
<keyword evidence="1" id="KW-0472">Membrane</keyword>
<evidence type="ECO:0000313" key="3">
    <source>
        <dbReference type="EMBL" id="VDH03358.1"/>
    </source>
</evidence>
<dbReference type="Pfam" id="PF05545">
    <property type="entry name" value="FixQ"/>
    <property type="match status" value="1"/>
</dbReference>
<dbReference type="EMBL" id="UFTJ01000003">
    <property type="protein sequence ID" value="SUV52202.1"/>
    <property type="molecule type" value="Genomic_DNA"/>
</dbReference>
<dbReference type="InterPro" id="IPR008621">
    <property type="entry name" value="Cbb3-typ_cyt_oxidase_comp"/>
</dbReference>
<dbReference type="EMBL" id="UYIV01000001">
    <property type="protein sequence ID" value="VDH03358.1"/>
    <property type="molecule type" value="Genomic_DNA"/>
</dbReference>
<accession>A0A380ZS73</accession>
<reference evidence="3 5" key="2">
    <citation type="submission" date="2018-11" db="EMBL/GenBank/DDBJ databases">
        <authorList>
            <consortium name="Pathogen Informatics"/>
        </authorList>
    </citation>
    <scope>NUCLEOTIDE SEQUENCE [LARGE SCALE GENOMIC DNA]</scope>
    <source>
        <strain evidence="3 5">NCTC12929</strain>
    </source>
</reference>
<keyword evidence="1" id="KW-1133">Transmembrane helix</keyword>
<dbReference type="RefSeq" id="WP_002662289.1">
    <property type="nucleotide sequence ID" value="NZ_JAXFPJ010000092.1"/>
</dbReference>
<evidence type="ECO:0000313" key="5">
    <source>
        <dbReference type="Proteomes" id="UP000270205"/>
    </source>
</evidence>
<dbReference type="Proteomes" id="UP000255515">
    <property type="component" value="Unassembled WGS sequence"/>
</dbReference>
<proteinExistence type="predicted"/>
<feature type="transmembrane region" description="Helical" evidence="1">
    <location>
        <begin position="18"/>
        <end position="39"/>
    </location>
</feature>
<dbReference type="AlphaFoldDB" id="A0A380ZS73"/>
<evidence type="ECO:0000313" key="2">
    <source>
        <dbReference type="EMBL" id="SUV52202.1"/>
    </source>
</evidence>
<gene>
    <name evidence="2" type="ORF">NCTC11661_01427</name>
    <name evidence="3" type="ORF">NCTC12929_00740</name>
</gene>
<evidence type="ECO:0000313" key="4">
    <source>
        <dbReference type="Proteomes" id="UP000255515"/>
    </source>
</evidence>
<sequence length="64" mass="7206">MIPQSVKELVASENGTGFYQTLALILFMIFFIGIILYTLSRSKNHYRDAANAPLEGDENDQNLL</sequence>
<protein>
    <submittedName>
        <fullName evidence="2">Cbb3-type cytochrome oxidase, subunit 3</fullName>
    </submittedName>
</protein>
<keyword evidence="1" id="KW-0812">Transmembrane</keyword>
<organism evidence="2 4">
    <name type="scientific">Bergeyella zoohelcum</name>
    <dbReference type="NCBI Taxonomy" id="1015"/>
    <lineage>
        <taxon>Bacteria</taxon>
        <taxon>Pseudomonadati</taxon>
        <taxon>Bacteroidota</taxon>
        <taxon>Flavobacteriia</taxon>
        <taxon>Flavobacteriales</taxon>
        <taxon>Weeksellaceae</taxon>
        <taxon>Bergeyella</taxon>
    </lineage>
</organism>
<reference evidence="2 4" key="1">
    <citation type="submission" date="2018-06" db="EMBL/GenBank/DDBJ databases">
        <authorList>
            <consortium name="Pathogen Informatics"/>
            <person name="Doyle S."/>
        </authorList>
    </citation>
    <scope>NUCLEOTIDE SEQUENCE [LARGE SCALE GENOMIC DNA]</scope>
    <source>
        <strain evidence="2 4">NCTC11661</strain>
    </source>
</reference>
<dbReference type="Proteomes" id="UP000270205">
    <property type="component" value="Unassembled WGS sequence"/>
</dbReference>